<gene>
    <name evidence="1" type="ORF">SDC9_166291</name>
</gene>
<name>A0A645FYF1_9ZZZZ</name>
<comment type="caution">
    <text evidence="1">The sequence shown here is derived from an EMBL/GenBank/DDBJ whole genome shotgun (WGS) entry which is preliminary data.</text>
</comment>
<proteinExistence type="predicted"/>
<dbReference type="AlphaFoldDB" id="A0A645FYF1"/>
<organism evidence="1">
    <name type="scientific">bioreactor metagenome</name>
    <dbReference type="NCBI Taxonomy" id="1076179"/>
    <lineage>
        <taxon>unclassified sequences</taxon>
        <taxon>metagenomes</taxon>
        <taxon>ecological metagenomes</taxon>
    </lineage>
</organism>
<accession>A0A645FYF1</accession>
<protein>
    <submittedName>
        <fullName evidence="1">Uncharacterized protein</fullName>
    </submittedName>
</protein>
<sequence length="89" mass="10474">MVAFAKFTVTNFTSSSFDKLLSILDAHDAQSKLFNLYFFISTLYLVLKSEYLYVDKLPRFYSFFIHHKNNEKHSATKLQSFTFQTLITN</sequence>
<evidence type="ECO:0000313" key="1">
    <source>
        <dbReference type="EMBL" id="MPN18926.1"/>
    </source>
</evidence>
<reference evidence="1" key="1">
    <citation type="submission" date="2019-08" db="EMBL/GenBank/DDBJ databases">
        <authorList>
            <person name="Kucharzyk K."/>
            <person name="Murdoch R.W."/>
            <person name="Higgins S."/>
            <person name="Loffler F."/>
        </authorList>
    </citation>
    <scope>NUCLEOTIDE SEQUENCE</scope>
</reference>
<dbReference type="EMBL" id="VSSQ01066366">
    <property type="protein sequence ID" value="MPN18926.1"/>
    <property type="molecule type" value="Genomic_DNA"/>
</dbReference>